<dbReference type="PROSITE" id="PS51910">
    <property type="entry name" value="GH18_2"/>
    <property type="match status" value="1"/>
</dbReference>
<keyword evidence="2" id="KW-0732">Signal</keyword>
<comment type="caution">
    <text evidence="5">The sequence shown here is derived from an EMBL/GenBank/DDBJ whole genome shotgun (WGS) entry which is preliminary data.</text>
</comment>
<dbReference type="Proteomes" id="UP000236151">
    <property type="component" value="Unassembled WGS sequence"/>
</dbReference>
<dbReference type="Gene3D" id="3.20.20.80">
    <property type="entry name" value="Glycosidases"/>
    <property type="match status" value="1"/>
</dbReference>
<feature type="signal peptide" evidence="2">
    <location>
        <begin position="1"/>
        <end position="34"/>
    </location>
</feature>
<name>A0A2K2FML1_9CLOT</name>
<feature type="chain" id="PRO_5014456697" description="Glycoside hydrolase" evidence="2">
    <location>
        <begin position="35"/>
        <end position="587"/>
    </location>
</feature>
<dbReference type="AlphaFoldDB" id="A0A2K2FML1"/>
<evidence type="ECO:0000313" key="5">
    <source>
        <dbReference type="EMBL" id="PNU00006.1"/>
    </source>
</evidence>
<dbReference type="EMBL" id="NIOJ01000014">
    <property type="protein sequence ID" value="PNU00006.1"/>
    <property type="molecule type" value="Genomic_DNA"/>
</dbReference>
<keyword evidence="6" id="KW-1185">Reference proteome</keyword>
<feature type="domain" description="SLH" evidence="3">
    <location>
        <begin position="161"/>
        <end position="222"/>
    </location>
</feature>
<dbReference type="InterPro" id="IPR001223">
    <property type="entry name" value="Glyco_hydro18_cat"/>
</dbReference>
<gene>
    <name evidence="5" type="ORF">CDQ84_07235</name>
</gene>
<dbReference type="Pfam" id="PF00395">
    <property type="entry name" value="SLH"/>
    <property type="match status" value="3"/>
</dbReference>
<dbReference type="SUPFAM" id="SSF51445">
    <property type="entry name" value="(Trans)glycosidases"/>
    <property type="match status" value="1"/>
</dbReference>
<dbReference type="Pfam" id="PF00704">
    <property type="entry name" value="Glyco_hydro_18"/>
    <property type="match status" value="1"/>
</dbReference>
<dbReference type="Gene3D" id="3.10.50.10">
    <property type="match status" value="1"/>
</dbReference>
<dbReference type="InterPro" id="IPR011583">
    <property type="entry name" value="Chitinase_II/V-like_cat"/>
</dbReference>
<dbReference type="GO" id="GO:0005975">
    <property type="term" value="P:carbohydrate metabolic process"/>
    <property type="evidence" value="ECO:0007669"/>
    <property type="project" value="InterPro"/>
</dbReference>
<evidence type="ECO:0008006" key="7">
    <source>
        <dbReference type="Google" id="ProtNLM"/>
    </source>
</evidence>
<feature type="domain" description="GH18" evidence="4">
    <location>
        <begin position="220"/>
        <end position="579"/>
    </location>
</feature>
<reference evidence="5 6" key="1">
    <citation type="submission" date="2017-06" db="EMBL/GenBank/DDBJ databases">
        <title>Investigating the central metabolism of Clostridium thermosuccinogenes.</title>
        <authorList>
            <person name="Koendjbiharie J.G."/>
            <person name="van Kranenburg R."/>
        </authorList>
    </citation>
    <scope>NUCLEOTIDE SEQUENCE [LARGE SCALE GENOMIC DNA]</scope>
    <source>
        <strain evidence="5 6">DSM 5806</strain>
    </source>
</reference>
<keyword evidence="1" id="KW-0677">Repeat</keyword>
<proteinExistence type="predicted"/>
<evidence type="ECO:0000256" key="2">
    <source>
        <dbReference type="SAM" id="SignalP"/>
    </source>
</evidence>
<dbReference type="InterPro" id="IPR029070">
    <property type="entry name" value="Chitinase_insertion_sf"/>
</dbReference>
<dbReference type="GO" id="GO:0008061">
    <property type="term" value="F:chitin binding"/>
    <property type="evidence" value="ECO:0007669"/>
    <property type="project" value="InterPro"/>
</dbReference>
<organism evidence="5 6">
    <name type="scientific">Clostridium thermosuccinogenes</name>
    <dbReference type="NCBI Taxonomy" id="84032"/>
    <lineage>
        <taxon>Bacteria</taxon>
        <taxon>Bacillati</taxon>
        <taxon>Bacillota</taxon>
        <taxon>Clostridia</taxon>
        <taxon>Eubacteriales</taxon>
        <taxon>Clostridiaceae</taxon>
        <taxon>Clostridium</taxon>
    </lineage>
</organism>
<feature type="domain" description="SLH" evidence="3">
    <location>
        <begin position="37"/>
        <end position="100"/>
    </location>
</feature>
<evidence type="ECO:0000259" key="3">
    <source>
        <dbReference type="PROSITE" id="PS51272"/>
    </source>
</evidence>
<dbReference type="SMART" id="SM00636">
    <property type="entry name" value="Glyco_18"/>
    <property type="match status" value="1"/>
</dbReference>
<accession>A0A2K2FML1</accession>
<dbReference type="InterPro" id="IPR017853">
    <property type="entry name" value="GH"/>
</dbReference>
<sequence>MGVCVLLGPFRRIIGCILTIAMLAALLPAFTAKASDNTEPFFDVPAKSYAYDAIHKLRELNITNGIGNNQFGYGKTITRADFVTFLVRLMGWELVYPEEGSFNDNKDKKKHYYPYIETALKAGIIKKAEYFRPNDNISREEIAIMIIRTIGLETLAQQPSLSYQPFSDVNKYNGYINIAKDLGIVTGIPGNLFAPKNNAKREEAAVMMMRMYEKLNHGINELHAFYAHNAYSQKEYIKSLDSVSFGWCRLEYDAENGKVILNSSSKNENDFVLPDGFSGVVEYARQEGASTQLNVFASNDIRINADETQKNIGLVEYIIKNPDVRKAVIHDIVQMLNSAKKGDEEAAFDGVVIDFEALGGKDNQVFLNTFLDELNTELDKHSKKLYVAVHPVQRPGEAYYNGYDFKTIGEIADKVILMAHDYNAKSLNDSEMDIGFTSTPLTPFDQIYFALKAITDKDTGVQDLSKIWLQISFGSAQWQKKDGKVINRYPYVPTYQKIRDRIKNLDNMQNVVVEYAKSYENPYITYYNPDTGVSNVIWYEDSRSVTAKVNLAKMFGIRGISLWRLGNIPDFDDDGMYLDVWQQLIEQ</sequence>
<dbReference type="InterPro" id="IPR001119">
    <property type="entry name" value="SLH_dom"/>
</dbReference>
<dbReference type="PROSITE" id="PS51272">
    <property type="entry name" value="SLH"/>
    <property type="match status" value="3"/>
</dbReference>
<dbReference type="PANTHER" id="PTHR46066">
    <property type="entry name" value="CHITINASE DOMAIN-CONTAINING PROTEIN 1 FAMILY MEMBER"/>
    <property type="match status" value="1"/>
</dbReference>
<feature type="domain" description="SLH" evidence="3">
    <location>
        <begin position="102"/>
        <end position="160"/>
    </location>
</feature>
<evidence type="ECO:0000313" key="6">
    <source>
        <dbReference type="Proteomes" id="UP000236151"/>
    </source>
</evidence>
<protein>
    <recommendedName>
        <fullName evidence="7">Glycoside hydrolase</fullName>
    </recommendedName>
</protein>
<dbReference type="KEGG" id="cthd:CDO33_08935"/>
<evidence type="ECO:0000256" key="1">
    <source>
        <dbReference type="ARBA" id="ARBA00022737"/>
    </source>
</evidence>
<evidence type="ECO:0000259" key="4">
    <source>
        <dbReference type="PROSITE" id="PS51910"/>
    </source>
</evidence>
<dbReference type="PANTHER" id="PTHR46066:SF2">
    <property type="entry name" value="CHITINASE DOMAIN-CONTAINING PROTEIN 1"/>
    <property type="match status" value="1"/>
</dbReference>